<comment type="pathway">
    <text evidence="1 7">Bacterial outer membrane biogenesis; LPS core biosynthesis.</text>
</comment>
<evidence type="ECO:0000256" key="2">
    <source>
        <dbReference type="ARBA" id="ARBA00012621"/>
    </source>
</evidence>
<feature type="domain" description="3-deoxy-D-manno-octulosonic-acid transferase N-terminal" evidence="8">
    <location>
        <begin position="47"/>
        <end position="208"/>
    </location>
</feature>
<dbReference type="EMBL" id="CP136051">
    <property type="protein sequence ID" value="WOK08140.1"/>
    <property type="molecule type" value="Genomic_DNA"/>
</dbReference>
<evidence type="ECO:0000256" key="5">
    <source>
        <dbReference type="ARBA" id="ARBA00031445"/>
    </source>
</evidence>
<keyword evidence="7" id="KW-0472">Membrane</keyword>
<keyword evidence="10" id="KW-1185">Reference proteome</keyword>
<dbReference type="EC" id="2.4.99.12" evidence="2 7"/>
<comment type="catalytic activity">
    <reaction evidence="6 7">
        <text>lipid IVA (E. coli) + CMP-3-deoxy-beta-D-manno-octulosonate = alpha-Kdo-(2-&gt;6)-lipid IVA (E. coli) + CMP + H(+)</text>
        <dbReference type="Rhea" id="RHEA:28066"/>
        <dbReference type="ChEBI" id="CHEBI:15378"/>
        <dbReference type="ChEBI" id="CHEBI:58603"/>
        <dbReference type="ChEBI" id="CHEBI:60364"/>
        <dbReference type="ChEBI" id="CHEBI:60377"/>
        <dbReference type="ChEBI" id="CHEBI:85987"/>
        <dbReference type="EC" id="2.4.99.12"/>
    </reaction>
</comment>
<evidence type="ECO:0000256" key="6">
    <source>
        <dbReference type="ARBA" id="ARBA00049183"/>
    </source>
</evidence>
<evidence type="ECO:0000313" key="10">
    <source>
        <dbReference type="Proteomes" id="UP001302349"/>
    </source>
</evidence>
<dbReference type="RefSeq" id="WP_317490786.1">
    <property type="nucleotide sequence ID" value="NZ_CP136051.1"/>
</dbReference>
<dbReference type="Gene3D" id="3.40.50.2000">
    <property type="entry name" value="Glycogen Phosphorylase B"/>
    <property type="match status" value="1"/>
</dbReference>
<protein>
    <recommendedName>
        <fullName evidence="3 7">3-deoxy-D-manno-octulosonic acid transferase</fullName>
        <shortName evidence="7">Kdo transferase</shortName>
        <ecNumber evidence="2 7">2.4.99.12</ecNumber>
    </recommendedName>
    <alternativeName>
        <fullName evidence="5 7">Lipid IV(A) 3-deoxy-D-manno-octulosonic acid transferase</fullName>
    </alternativeName>
</protein>
<dbReference type="Gene3D" id="3.40.50.11720">
    <property type="entry name" value="3-Deoxy-D-manno-octulosonic-acid transferase, N-terminal domain"/>
    <property type="match status" value="1"/>
</dbReference>
<reference evidence="9 10" key="1">
    <citation type="journal article" date="2023" name="Microbiol. Resour. Announc.">
        <title>Complete Genome Sequence of Imperialibacter roseus strain P4T.</title>
        <authorList>
            <person name="Tizabi D.R."/>
            <person name="Bachvaroff T."/>
            <person name="Hill R.T."/>
        </authorList>
    </citation>
    <scope>NUCLEOTIDE SEQUENCE [LARGE SCALE GENOMIC DNA]</scope>
    <source>
        <strain evidence="9 10">P4T</strain>
    </source>
</reference>
<dbReference type="Pfam" id="PF04413">
    <property type="entry name" value="Glycos_transf_N"/>
    <property type="match status" value="1"/>
</dbReference>
<keyword evidence="7" id="KW-0448">Lipopolysaccharide biosynthesis</keyword>
<dbReference type="PANTHER" id="PTHR42755">
    <property type="entry name" value="3-DEOXY-MANNO-OCTULOSONATE CYTIDYLYLTRANSFERASE"/>
    <property type="match status" value="1"/>
</dbReference>
<evidence type="ECO:0000313" key="9">
    <source>
        <dbReference type="EMBL" id="WOK08140.1"/>
    </source>
</evidence>
<keyword evidence="7" id="KW-0812">Transmembrane</keyword>
<name>A0ABZ0IW27_9BACT</name>
<dbReference type="PANTHER" id="PTHR42755:SF1">
    <property type="entry name" value="3-DEOXY-D-MANNO-OCTULOSONIC ACID TRANSFERASE, MITOCHONDRIAL-RELATED"/>
    <property type="match status" value="1"/>
</dbReference>
<evidence type="ECO:0000256" key="7">
    <source>
        <dbReference type="RuleBase" id="RU365103"/>
    </source>
</evidence>
<feature type="transmembrane region" description="Helical" evidence="7">
    <location>
        <begin position="12"/>
        <end position="31"/>
    </location>
</feature>
<keyword evidence="4 7" id="KW-0808">Transferase</keyword>
<keyword evidence="7" id="KW-1003">Cell membrane</keyword>
<comment type="similarity">
    <text evidence="7">Belongs to the glycosyltransferase group 1 family.</text>
</comment>
<sequence>MIYFLYKAGAWLYFALIRIVAVVNPKAALFYKGRKNLFQNLADNLPASSEPLVWFHAASLGEFEQGRPVIEELKRRLPNVRILLTFFSPSGFEVRKGYAMVDYICYLPIESAENVKRFYDLTNPTLAVFVKYEFWKEYIDQAHSRNIPLLSISSIFWEAQIYFKSYGKFLRESLYHFDHFFVQNETSKQLLESINIDKITVAGDTRFDRVTAIRQQARDIEIARAFKDDELVIVLGSVWESDMKVLFPALNSLGKKVKIIIAPHQIESDFLSRIEMKFNHPSVRFSKATAETAANFRLLLIDNIGMLSSLYGYGEIAFVGGGFRGGLHNTLEPAAFSIPVLWGDSESNARFAEIAGLIDSGGGLPISNSADATNVLTDLVENTESRTQKGKAAGDFVQSKTGATSTIVDYLTKQLK</sequence>
<dbReference type="Proteomes" id="UP001302349">
    <property type="component" value="Chromosome"/>
</dbReference>
<accession>A0ABZ0IW27</accession>
<comment type="subcellular location">
    <subcellularLocation>
        <location evidence="7">Cell membrane</location>
    </subcellularLocation>
</comment>
<evidence type="ECO:0000256" key="3">
    <source>
        <dbReference type="ARBA" id="ARBA00019077"/>
    </source>
</evidence>
<dbReference type="InterPro" id="IPR038107">
    <property type="entry name" value="Glycos_transf_N_sf"/>
</dbReference>
<evidence type="ECO:0000259" key="8">
    <source>
        <dbReference type="Pfam" id="PF04413"/>
    </source>
</evidence>
<proteinExistence type="inferred from homology"/>
<dbReference type="InterPro" id="IPR039901">
    <property type="entry name" value="Kdotransferase"/>
</dbReference>
<evidence type="ECO:0000256" key="4">
    <source>
        <dbReference type="ARBA" id="ARBA00022679"/>
    </source>
</evidence>
<gene>
    <name evidence="9" type="ORF">RT717_05765</name>
</gene>
<keyword evidence="7" id="KW-1133">Transmembrane helix</keyword>
<evidence type="ECO:0000256" key="1">
    <source>
        <dbReference type="ARBA" id="ARBA00004713"/>
    </source>
</evidence>
<dbReference type="SUPFAM" id="SSF53756">
    <property type="entry name" value="UDP-Glycosyltransferase/glycogen phosphorylase"/>
    <property type="match status" value="1"/>
</dbReference>
<organism evidence="9 10">
    <name type="scientific">Imperialibacter roseus</name>
    <dbReference type="NCBI Taxonomy" id="1324217"/>
    <lineage>
        <taxon>Bacteria</taxon>
        <taxon>Pseudomonadati</taxon>
        <taxon>Bacteroidota</taxon>
        <taxon>Cytophagia</taxon>
        <taxon>Cytophagales</taxon>
        <taxon>Flammeovirgaceae</taxon>
        <taxon>Imperialibacter</taxon>
    </lineage>
</organism>
<comment type="function">
    <text evidence="7">Involved in lipopolysaccharide (LPS) biosynthesis. Catalyzes the transfer of 3-deoxy-D-manno-octulosonate (Kdo) residue(s) from CMP-Kdo to lipid IV(A), the tetraacyldisaccharide-1,4'-bisphosphate precursor of lipid A.</text>
</comment>
<dbReference type="InterPro" id="IPR007507">
    <property type="entry name" value="Glycos_transf_N"/>
</dbReference>